<dbReference type="Proteomes" id="UP001358193">
    <property type="component" value="Segment"/>
</dbReference>
<protein>
    <submittedName>
        <fullName evidence="1">Uncharacterized protein</fullName>
    </submittedName>
</protein>
<sequence length="104" mass="12159">MYGIKWFKGANYYQVRGYLMKNGFKRGAYGYYDKVPTKGWVEFEDGIEKIRLECTLKRNDKGTLVCDKVYAFTNIINDNINIDSSMNALLENIKQKIRENIKGK</sequence>
<proteinExistence type="predicted"/>
<reference evidence="1 2" key="1">
    <citation type="submission" date="2023-11" db="EMBL/GenBank/DDBJ databases">
        <authorList>
            <person name="Cook R."/>
            <person name="Crisci M."/>
            <person name="Pye H."/>
            <person name="Adriaenssens E."/>
            <person name="Santini J."/>
        </authorList>
    </citation>
    <scope>NUCLEOTIDE SEQUENCE [LARGE SCALE GENOMIC DNA]</scope>
    <source>
        <strain evidence="1">Lak_Megaphage_Sonny</strain>
    </source>
</reference>
<organism evidence="1 2">
    <name type="scientific">phage Lak_Megaphage_Sonny</name>
    <dbReference type="NCBI Taxonomy" id="3109229"/>
    <lineage>
        <taxon>Viruses</taxon>
        <taxon>Duplodnaviria</taxon>
        <taxon>Heunggongvirae</taxon>
        <taxon>Uroviricota</taxon>
        <taxon>Caudoviricetes</taxon>
        <taxon>Caudoviricetes code 15 clade</taxon>
    </lineage>
</organism>
<evidence type="ECO:0000313" key="1">
    <source>
        <dbReference type="EMBL" id="WQJ53315.1"/>
    </source>
</evidence>
<keyword evidence="2" id="KW-1185">Reference proteome</keyword>
<name>A0ABZ0Z286_9CAUD</name>
<accession>A0ABZ0Z286</accession>
<dbReference type="EMBL" id="OR769223">
    <property type="protein sequence ID" value="WQJ53315.1"/>
    <property type="molecule type" value="Genomic_DNA"/>
</dbReference>
<evidence type="ECO:0000313" key="2">
    <source>
        <dbReference type="Proteomes" id="UP001358193"/>
    </source>
</evidence>